<dbReference type="Proteomes" id="UP001460270">
    <property type="component" value="Unassembled WGS sequence"/>
</dbReference>
<organism evidence="9 10">
    <name type="scientific">Mugilogobius chulae</name>
    <name type="common">yellowstripe goby</name>
    <dbReference type="NCBI Taxonomy" id="88201"/>
    <lineage>
        <taxon>Eukaryota</taxon>
        <taxon>Metazoa</taxon>
        <taxon>Chordata</taxon>
        <taxon>Craniata</taxon>
        <taxon>Vertebrata</taxon>
        <taxon>Euteleostomi</taxon>
        <taxon>Actinopterygii</taxon>
        <taxon>Neopterygii</taxon>
        <taxon>Teleostei</taxon>
        <taxon>Neoteleostei</taxon>
        <taxon>Acanthomorphata</taxon>
        <taxon>Gobiaria</taxon>
        <taxon>Gobiiformes</taxon>
        <taxon>Gobioidei</taxon>
        <taxon>Gobiidae</taxon>
        <taxon>Gobionellinae</taxon>
        <taxon>Mugilogobius</taxon>
    </lineage>
</organism>
<dbReference type="EMBL" id="JBBPFD010000006">
    <property type="protein sequence ID" value="KAK7922380.1"/>
    <property type="molecule type" value="Genomic_DNA"/>
</dbReference>
<dbReference type="GO" id="GO:0005737">
    <property type="term" value="C:cytoplasm"/>
    <property type="evidence" value="ECO:0007669"/>
    <property type="project" value="TreeGrafter"/>
</dbReference>
<keyword evidence="3" id="KW-0378">Hydrolase</keyword>
<evidence type="ECO:0000256" key="2">
    <source>
        <dbReference type="ARBA" id="ARBA00022670"/>
    </source>
</evidence>
<accession>A0AAW0PK81</accession>
<dbReference type="GO" id="GO:0006508">
    <property type="term" value="P:proteolysis"/>
    <property type="evidence" value="ECO:0007669"/>
    <property type="project" value="UniProtKB-KW"/>
</dbReference>
<dbReference type="PANTHER" id="PTHR10454:SF246">
    <property type="entry name" value="CASPASE-7-LIKE ISOFORM X1"/>
    <property type="match status" value="1"/>
</dbReference>
<dbReference type="PROSITE" id="PS50208">
    <property type="entry name" value="CASPASE_P20"/>
    <property type="match status" value="1"/>
</dbReference>
<dbReference type="InterPro" id="IPR015917">
    <property type="entry name" value="Pept_C14A"/>
</dbReference>
<dbReference type="SMART" id="SM00115">
    <property type="entry name" value="CASc"/>
    <property type="match status" value="1"/>
</dbReference>
<dbReference type="AlphaFoldDB" id="A0AAW0PK81"/>
<evidence type="ECO:0000256" key="5">
    <source>
        <dbReference type="ARBA" id="ARBA00023145"/>
    </source>
</evidence>
<evidence type="ECO:0000256" key="3">
    <source>
        <dbReference type="ARBA" id="ARBA00022801"/>
    </source>
</evidence>
<dbReference type="InterPro" id="IPR001309">
    <property type="entry name" value="Pept_C14_p20"/>
</dbReference>
<dbReference type="InterPro" id="IPR002138">
    <property type="entry name" value="Pept_C14_p10"/>
</dbReference>
<evidence type="ECO:0000256" key="4">
    <source>
        <dbReference type="ARBA" id="ARBA00022807"/>
    </source>
</evidence>
<dbReference type="SUPFAM" id="SSF52129">
    <property type="entry name" value="Caspase-like"/>
    <property type="match status" value="1"/>
</dbReference>
<evidence type="ECO:0000256" key="6">
    <source>
        <dbReference type="RuleBase" id="RU003971"/>
    </source>
</evidence>
<dbReference type="GO" id="GO:0006915">
    <property type="term" value="P:apoptotic process"/>
    <property type="evidence" value="ECO:0007669"/>
    <property type="project" value="TreeGrafter"/>
</dbReference>
<dbReference type="PANTHER" id="PTHR10454">
    <property type="entry name" value="CASPASE"/>
    <property type="match status" value="1"/>
</dbReference>
<feature type="domain" description="Caspase family p20" evidence="8">
    <location>
        <begin position="17"/>
        <end position="124"/>
    </location>
</feature>
<dbReference type="PRINTS" id="PR00376">
    <property type="entry name" value="IL1BCENZYME"/>
</dbReference>
<dbReference type="PROSITE" id="PS01122">
    <property type="entry name" value="CASPASE_CYS"/>
    <property type="match status" value="1"/>
</dbReference>
<dbReference type="CDD" id="cd00032">
    <property type="entry name" value="CASc"/>
    <property type="match status" value="1"/>
</dbReference>
<name>A0AAW0PK81_9GOBI</name>
<gene>
    <name evidence="9" type="ORF">WMY93_009282</name>
</gene>
<evidence type="ECO:0000259" key="7">
    <source>
        <dbReference type="PROSITE" id="PS50207"/>
    </source>
</evidence>
<evidence type="ECO:0008006" key="11">
    <source>
        <dbReference type="Google" id="ProtNLM"/>
    </source>
</evidence>
<dbReference type="GO" id="GO:0004197">
    <property type="term" value="F:cysteine-type endopeptidase activity"/>
    <property type="evidence" value="ECO:0007669"/>
    <property type="project" value="InterPro"/>
</dbReference>
<evidence type="ECO:0000313" key="10">
    <source>
        <dbReference type="Proteomes" id="UP001460270"/>
    </source>
</evidence>
<keyword evidence="10" id="KW-1185">Reference proteome</keyword>
<feature type="domain" description="Caspase family p10" evidence="7">
    <location>
        <begin position="154"/>
        <end position="247"/>
    </location>
</feature>
<evidence type="ECO:0000256" key="1">
    <source>
        <dbReference type="ARBA" id="ARBA00010134"/>
    </source>
</evidence>
<dbReference type="InterPro" id="IPR002398">
    <property type="entry name" value="Pept_C14"/>
</dbReference>
<dbReference type="InterPro" id="IPR011600">
    <property type="entry name" value="Pept_C14_caspase"/>
</dbReference>
<dbReference type="Gene3D" id="3.40.50.1460">
    <property type="match status" value="1"/>
</dbReference>
<keyword evidence="4" id="KW-0788">Thiol protease</keyword>
<dbReference type="Pfam" id="PF00656">
    <property type="entry name" value="Peptidase_C14"/>
    <property type="match status" value="1"/>
</dbReference>
<comment type="caution">
    <text evidence="9">The sequence shown here is derived from an EMBL/GenBank/DDBJ whole genome shotgun (WGS) entry which is preliminary data.</text>
</comment>
<proteinExistence type="inferred from homology"/>
<comment type="similarity">
    <text evidence="1 6">Belongs to the peptidase C14A family.</text>
</comment>
<evidence type="ECO:0000259" key="8">
    <source>
        <dbReference type="PROSITE" id="PS50208"/>
    </source>
</evidence>
<dbReference type="PROSITE" id="PS50207">
    <property type="entry name" value="CASPASE_P10"/>
    <property type="match status" value="1"/>
</dbReference>
<dbReference type="InterPro" id="IPR016129">
    <property type="entry name" value="Caspase_his_AS"/>
</dbReference>
<dbReference type="PROSITE" id="PS01121">
    <property type="entry name" value="CASPASE_HIS"/>
    <property type="match status" value="1"/>
</dbReference>
<sequence>MRRPQLQADHRDGCHYGLKTRLATEKDEEVVVRTFGSLGYKIIVHRNLTKTEMTRELYKVSEVDHSENTSFVCVILSHGNKEGICATDGTVELKNLTYNLKGDNCVTLLGKPKLFFLQACRGEKLDVGVVFPKPKRCEMKAGSAAPMRRRKPPPPKKIPLESDFFYAYATTPGYYAWRNNDRGSFFIQSLCEILPKYRDLELMQIMTKINRKVAYDFESSNRIQKYNENKAMPCFTSMLTKEFYFPK</sequence>
<protein>
    <recommendedName>
        <fullName evidence="11">Caspase 3</fullName>
    </recommendedName>
</protein>
<dbReference type="GO" id="GO:0043525">
    <property type="term" value="P:positive regulation of neuron apoptotic process"/>
    <property type="evidence" value="ECO:0007669"/>
    <property type="project" value="TreeGrafter"/>
</dbReference>
<keyword evidence="2" id="KW-0645">Protease</keyword>
<evidence type="ECO:0000313" key="9">
    <source>
        <dbReference type="EMBL" id="KAK7922380.1"/>
    </source>
</evidence>
<dbReference type="InterPro" id="IPR029030">
    <property type="entry name" value="Caspase-like_dom_sf"/>
</dbReference>
<reference evidence="10" key="1">
    <citation type="submission" date="2024-04" db="EMBL/GenBank/DDBJ databases">
        <title>Salinicola lusitanus LLJ914,a marine bacterium isolated from the Okinawa Trough.</title>
        <authorList>
            <person name="Li J."/>
        </authorList>
    </citation>
    <scope>NUCLEOTIDE SEQUENCE [LARGE SCALE GENOMIC DNA]</scope>
</reference>
<keyword evidence="5" id="KW-0865">Zymogen</keyword>
<dbReference type="InterPro" id="IPR033139">
    <property type="entry name" value="Caspase_cys_AS"/>
</dbReference>